<dbReference type="AlphaFoldDB" id="A0A0K2UNS0"/>
<evidence type="ECO:0000313" key="1">
    <source>
        <dbReference type="EMBL" id="CDW39542.1"/>
    </source>
</evidence>
<name>A0A0K2UNS0_LEPSM</name>
<sequence>MPSATLKRWRGEKILSKRLNWIFKGKNSTCHSSQVHEGPCKRSCVFTPDCSETYLKSE</sequence>
<dbReference type="EMBL" id="HACA01022182">
    <property type="protein sequence ID" value="CDW39543.1"/>
    <property type="molecule type" value="Transcribed_RNA"/>
</dbReference>
<protein>
    <submittedName>
        <fullName evidence="1">Uncharacterized protein</fullName>
    </submittedName>
</protein>
<dbReference type="EMBL" id="HACA01022181">
    <property type="protein sequence ID" value="CDW39542.1"/>
    <property type="molecule type" value="Transcribed_RNA"/>
</dbReference>
<organism evidence="1">
    <name type="scientific">Lepeophtheirus salmonis</name>
    <name type="common">Salmon louse</name>
    <name type="synonym">Caligus salmonis</name>
    <dbReference type="NCBI Taxonomy" id="72036"/>
    <lineage>
        <taxon>Eukaryota</taxon>
        <taxon>Metazoa</taxon>
        <taxon>Ecdysozoa</taxon>
        <taxon>Arthropoda</taxon>
        <taxon>Crustacea</taxon>
        <taxon>Multicrustacea</taxon>
        <taxon>Hexanauplia</taxon>
        <taxon>Copepoda</taxon>
        <taxon>Siphonostomatoida</taxon>
        <taxon>Caligidae</taxon>
        <taxon>Lepeophtheirus</taxon>
    </lineage>
</organism>
<accession>A0A0K2UNS0</accession>
<proteinExistence type="predicted"/>
<reference evidence="1" key="1">
    <citation type="submission" date="2014-05" db="EMBL/GenBank/DDBJ databases">
        <authorList>
            <person name="Chronopoulou M."/>
        </authorList>
    </citation>
    <scope>NUCLEOTIDE SEQUENCE</scope>
    <source>
        <tissue evidence="1">Whole organism</tissue>
    </source>
</reference>